<sequence length="47" mass="5675">MYISAKTISFTIDETGKKEMEKWNSLFVSKHRTEQKIFWGWATICRF</sequence>
<evidence type="ECO:0000313" key="2">
    <source>
        <dbReference type="Proteomes" id="UP000293874"/>
    </source>
</evidence>
<dbReference type="Proteomes" id="UP000293874">
    <property type="component" value="Unassembled WGS sequence"/>
</dbReference>
<gene>
    <name evidence="1" type="ORF">EV199_4103</name>
</gene>
<organism evidence="1 2">
    <name type="scientific">Pseudobacter ginsenosidimutans</name>
    <dbReference type="NCBI Taxonomy" id="661488"/>
    <lineage>
        <taxon>Bacteria</taxon>
        <taxon>Pseudomonadati</taxon>
        <taxon>Bacteroidota</taxon>
        <taxon>Chitinophagia</taxon>
        <taxon>Chitinophagales</taxon>
        <taxon>Chitinophagaceae</taxon>
        <taxon>Pseudobacter</taxon>
    </lineage>
</organism>
<accession>A0A4Q7MU66</accession>
<protein>
    <submittedName>
        <fullName evidence="1">Uncharacterized protein</fullName>
    </submittedName>
</protein>
<proteinExistence type="predicted"/>
<comment type="caution">
    <text evidence="1">The sequence shown here is derived from an EMBL/GenBank/DDBJ whole genome shotgun (WGS) entry which is preliminary data.</text>
</comment>
<dbReference type="AlphaFoldDB" id="A0A4Q7MU66"/>
<name>A0A4Q7MU66_9BACT</name>
<dbReference type="EMBL" id="SGXA01000002">
    <property type="protein sequence ID" value="RZS72187.1"/>
    <property type="molecule type" value="Genomic_DNA"/>
</dbReference>
<keyword evidence="2" id="KW-1185">Reference proteome</keyword>
<reference evidence="1 2" key="1">
    <citation type="submission" date="2019-02" db="EMBL/GenBank/DDBJ databases">
        <title>Genomic Encyclopedia of Type Strains, Phase IV (KMG-IV): sequencing the most valuable type-strain genomes for metagenomic binning, comparative biology and taxonomic classification.</title>
        <authorList>
            <person name="Goeker M."/>
        </authorList>
    </citation>
    <scope>NUCLEOTIDE SEQUENCE [LARGE SCALE GENOMIC DNA]</scope>
    <source>
        <strain evidence="1 2">DSM 18116</strain>
    </source>
</reference>
<evidence type="ECO:0000313" key="1">
    <source>
        <dbReference type="EMBL" id="RZS72187.1"/>
    </source>
</evidence>